<keyword evidence="1" id="KW-0472">Membrane</keyword>
<dbReference type="OrthoDB" id="1112103at2759"/>
<keyword evidence="1" id="KW-0812">Transmembrane</keyword>
<sequence>MDIEEEMDINAMVFLQVISLRHDDRGRNGYKCNGTIAKASYQNEQVTPIDGVITSQRRGQLSSCGKVVGEDKVKTIKDDRVIMVIITANHLVIVKETTMTDHITQHLNNNKPPPLLHPSPHLLNPPSIMMFRKTRKWRALGEMKNAVKHLTRRQTPILYRISSISWMNDFEIVALTQAIIDVFKNGVLEKTTYPESLTIPCSIGGMDLGRALKGVWGRERKRKGKNVLSMFGARNKGKGIYLTATNATTATTATHTAPTATTPTPASLAAPATSTTLAAPATPATTVAILITTVVVLTTIVVVLTITVTVLTTIVVVLTSTVTVLTIIIVIELYNIIDVVV</sequence>
<feature type="transmembrane region" description="Helical" evidence="1">
    <location>
        <begin position="315"/>
        <end position="337"/>
    </location>
</feature>
<dbReference type="AlphaFoldDB" id="A0A5A7UIR5"/>
<evidence type="ECO:0000313" key="3">
    <source>
        <dbReference type="Proteomes" id="UP000321393"/>
    </source>
</evidence>
<proteinExistence type="predicted"/>
<name>A0A5A7UIR5_CUCMM</name>
<feature type="transmembrane region" description="Helical" evidence="1">
    <location>
        <begin position="287"/>
        <end position="308"/>
    </location>
</feature>
<accession>A0A5A7UIR5</accession>
<keyword evidence="1" id="KW-1133">Transmembrane helix</keyword>
<protein>
    <submittedName>
        <fullName evidence="2">Uncharacterized protein</fullName>
    </submittedName>
</protein>
<reference evidence="2 3" key="1">
    <citation type="submission" date="2019-08" db="EMBL/GenBank/DDBJ databases">
        <title>Draft genome sequences of two oriental melons (Cucumis melo L. var makuwa).</title>
        <authorList>
            <person name="Kwon S.-Y."/>
        </authorList>
    </citation>
    <scope>NUCLEOTIDE SEQUENCE [LARGE SCALE GENOMIC DNA]</scope>
    <source>
        <strain evidence="3">cv. SW 3</strain>
        <tissue evidence="2">Leaf</tissue>
    </source>
</reference>
<comment type="caution">
    <text evidence="2">The sequence shown here is derived from an EMBL/GenBank/DDBJ whole genome shotgun (WGS) entry which is preliminary data.</text>
</comment>
<gene>
    <name evidence="2" type="ORF">E6C27_scaffold131G00950</name>
</gene>
<evidence type="ECO:0000256" key="1">
    <source>
        <dbReference type="SAM" id="Phobius"/>
    </source>
</evidence>
<organism evidence="2 3">
    <name type="scientific">Cucumis melo var. makuwa</name>
    <name type="common">Oriental melon</name>
    <dbReference type="NCBI Taxonomy" id="1194695"/>
    <lineage>
        <taxon>Eukaryota</taxon>
        <taxon>Viridiplantae</taxon>
        <taxon>Streptophyta</taxon>
        <taxon>Embryophyta</taxon>
        <taxon>Tracheophyta</taxon>
        <taxon>Spermatophyta</taxon>
        <taxon>Magnoliopsida</taxon>
        <taxon>eudicotyledons</taxon>
        <taxon>Gunneridae</taxon>
        <taxon>Pentapetalae</taxon>
        <taxon>rosids</taxon>
        <taxon>fabids</taxon>
        <taxon>Cucurbitales</taxon>
        <taxon>Cucurbitaceae</taxon>
        <taxon>Benincaseae</taxon>
        <taxon>Cucumis</taxon>
    </lineage>
</organism>
<dbReference type="EMBL" id="SSTE01008862">
    <property type="protein sequence ID" value="KAA0054166.1"/>
    <property type="molecule type" value="Genomic_DNA"/>
</dbReference>
<dbReference type="Proteomes" id="UP000321393">
    <property type="component" value="Unassembled WGS sequence"/>
</dbReference>
<evidence type="ECO:0000313" key="2">
    <source>
        <dbReference type="EMBL" id="KAA0054166.1"/>
    </source>
</evidence>